<evidence type="ECO:0000256" key="7">
    <source>
        <dbReference type="ARBA" id="ARBA00022962"/>
    </source>
</evidence>
<keyword evidence="6 11" id="KW-0067">ATP-binding</keyword>
<feature type="binding site" evidence="11">
    <location>
        <position position="267"/>
    </location>
    <ligand>
        <name>L-glutamine</name>
        <dbReference type="ChEBI" id="CHEBI:58359"/>
    </ligand>
</feature>
<comment type="function">
    <text evidence="11">Small subunit of the glutamine-dependent carbamoyl phosphate synthetase (CPSase). CPSase catalyzes the formation of carbamoyl phosphate from the ammonia moiety of glutamine, carbonate, and phosphate donated by ATP, constituting the first step of 2 biosynthetic pathways, one leading to arginine and/or urea and the other to pyrimidine nucleotides. The small subunit (glutamine amidotransferase) binds and cleaves glutamine to supply the large subunit with the substrate ammonia.</text>
</comment>
<feature type="region of interest" description="CPSase" evidence="11">
    <location>
        <begin position="1"/>
        <end position="190"/>
    </location>
</feature>
<feature type="binding site" evidence="11">
    <location>
        <position position="239"/>
    </location>
    <ligand>
        <name>L-glutamine</name>
        <dbReference type="ChEBI" id="CHEBI:58359"/>
    </ligand>
</feature>
<evidence type="ECO:0000313" key="13">
    <source>
        <dbReference type="EMBL" id="OGW95653.1"/>
    </source>
</evidence>
<dbReference type="FunFam" id="3.50.30.20:FF:000001">
    <property type="entry name" value="Carbamoyl-phosphate synthase small chain"/>
    <property type="match status" value="1"/>
</dbReference>
<feature type="active site" evidence="11">
    <location>
        <position position="351"/>
    </location>
</feature>
<keyword evidence="11" id="KW-0055">Arginine biosynthesis</keyword>
<dbReference type="GO" id="GO:0005524">
    <property type="term" value="F:ATP binding"/>
    <property type="evidence" value="ECO:0007669"/>
    <property type="project" value="UniProtKB-UniRule"/>
</dbReference>
<proteinExistence type="inferred from homology"/>
<comment type="similarity">
    <text evidence="3 11">Belongs to the CarA family.</text>
</comment>
<keyword evidence="8 11" id="KW-0665">Pyrimidine biosynthesis</keyword>
<dbReference type="PRINTS" id="PR00099">
    <property type="entry name" value="CPSGATASE"/>
</dbReference>
<evidence type="ECO:0000259" key="12">
    <source>
        <dbReference type="SMART" id="SM01097"/>
    </source>
</evidence>
<feature type="binding site" evidence="11">
    <location>
        <position position="241"/>
    </location>
    <ligand>
        <name>L-glutamine</name>
        <dbReference type="ChEBI" id="CHEBI:58359"/>
    </ligand>
</feature>
<dbReference type="GO" id="GO:0004088">
    <property type="term" value="F:carbamoyl-phosphate synthase (glutamine-hydrolyzing) activity"/>
    <property type="evidence" value="ECO:0007669"/>
    <property type="project" value="UniProtKB-UniRule"/>
</dbReference>
<dbReference type="GO" id="GO:0006541">
    <property type="term" value="P:glutamine metabolic process"/>
    <property type="evidence" value="ECO:0007669"/>
    <property type="project" value="InterPro"/>
</dbReference>
<comment type="pathway">
    <text evidence="1 11">Pyrimidine metabolism; UMP biosynthesis via de novo pathway; (S)-dihydroorotate from bicarbonate: step 1/3.</text>
</comment>
<dbReference type="PANTHER" id="PTHR43418">
    <property type="entry name" value="MULTIFUNCTIONAL TRYPTOPHAN BIOSYNTHESIS PROTEIN-RELATED"/>
    <property type="match status" value="1"/>
</dbReference>
<dbReference type="InterPro" id="IPR036480">
    <property type="entry name" value="CarbP_synth_ssu_N_sf"/>
</dbReference>
<dbReference type="Proteomes" id="UP000178187">
    <property type="component" value="Unassembled WGS sequence"/>
</dbReference>
<evidence type="ECO:0000256" key="1">
    <source>
        <dbReference type="ARBA" id="ARBA00004812"/>
    </source>
</evidence>
<evidence type="ECO:0000256" key="3">
    <source>
        <dbReference type="ARBA" id="ARBA00007800"/>
    </source>
</evidence>
<dbReference type="PROSITE" id="PS51273">
    <property type="entry name" value="GATASE_TYPE_1"/>
    <property type="match status" value="1"/>
</dbReference>
<feature type="binding site" evidence="11">
    <location>
        <position position="47"/>
    </location>
    <ligand>
        <name>L-glutamine</name>
        <dbReference type="ChEBI" id="CHEBI:58359"/>
    </ligand>
</feature>
<dbReference type="SMART" id="SM01097">
    <property type="entry name" value="CPSase_sm_chain"/>
    <property type="match status" value="1"/>
</dbReference>
<protein>
    <recommendedName>
        <fullName evidence="11">Carbamoyl phosphate synthase small chain</fullName>
        <ecNumber evidence="11">6.3.5.5</ecNumber>
    </recommendedName>
    <alternativeName>
        <fullName evidence="11">Carbamoyl phosphate synthetase glutamine chain</fullName>
    </alternativeName>
</protein>
<dbReference type="HAMAP" id="MF_01209">
    <property type="entry name" value="CPSase_S_chain"/>
    <property type="match status" value="1"/>
</dbReference>
<dbReference type="Pfam" id="PF00988">
    <property type="entry name" value="CPSase_sm_chain"/>
    <property type="match status" value="1"/>
</dbReference>
<dbReference type="NCBIfam" id="TIGR01368">
    <property type="entry name" value="CPSaseIIsmall"/>
    <property type="match status" value="1"/>
</dbReference>
<name>A0A1G1KRV4_9BACT</name>
<dbReference type="GO" id="GO:0006526">
    <property type="term" value="P:L-arginine biosynthetic process"/>
    <property type="evidence" value="ECO:0007669"/>
    <property type="project" value="UniProtKB-UniRule"/>
</dbReference>
<feature type="active site" evidence="11">
    <location>
        <position position="353"/>
    </location>
</feature>
<gene>
    <name evidence="11" type="primary">carA</name>
    <name evidence="13" type="ORF">A3G33_11385</name>
</gene>
<dbReference type="NCBIfam" id="NF009475">
    <property type="entry name" value="PRK12838.1"/>
    <property type="match status" value="1"/>
</dbReference>
<evidence type="ECO:0000256" key="8">
    <source>
        <dbReference type="ARBA" id="ARBA00022975"/>
    </source>
</evidence>
<feature type="active site" description="Nucleophile" evidence="11">
    <location>
        <position position="266"/>
    </location>
</feature>
<dbReference type="PRINTS" id="PR00097">
    <property type="entry name" value="ANTSNTHASEII"/>
</dbReference>
<dbReference type="PRINTS" id="PR00096">
    <property type="entry name" value="GATASE"/>
</dbReference>
<dbReference type="Pfam" id="PF00117">
    <property type="entry name" value="GATase"/>
    <property type="match status" value="1"/>
</dbReference>
<dbReference type="GO" id="GO:0006207">
    <property type="term" value="P:'de novo' pyrimidine nucleobase biosynthetic process"/>
    <property type="evidence" value="ECO:0007669"/>
    <property type="project" value="InterPro"/>
</dbReference>
<comment type="subunit">
    <text evidence="11">Composed of two chains; the small (or glutamine) chain promotes the hydrolysis of glutamine to ammonia, which is used by the large (or ammonia) chain to synthesize carbamoyl phosphate. Tetramer of heterodimers (alpha,beta)4.</text>
</comment>
<keyword evidence="11" id="KW-0028">Amino-acid biosynthesis</keyword>
<dbReference type="InterPro" id="IPR029062">
    <property type="entry name" value="Class_I_gatase-like"/>
</dbReference>
<evidence type="ECO:0000256" key="2">
    <source>
        <dbReference type="ARBA" id="ARBA00005077"/>
    </source>
</evidence>
<dbReference type="SUPFAM" id="SSF52317">
    <property type="entry name" value="Class I glutamine amidotransferase-like"/>
    <property type="match status" value="1"/>
</dbReference>
<accession>A0A1G1KRV4</accession>
<sequence>MIKKAILALEDGLILEGVHFGFEGESYGEVVFNTSLSGYQEILTDPSYAGQIVTMTNPHIGNYGINQADAESRRPWVEGFVVRELSPVVSNWRSEEDLDQYLKRNKIIGIQEVDTRKLVKHLRDFGAKKGVISSVDLDSKSLVEKAKASPSIVGIDLVKKVTCAAFYDFNETLMPEFTWPDEVVKTDKKYSVVCVDCGIKLNILRKLVQHGFRVHVVPATTTAEEILKLKPDGVFYSNGPGDPEPVTYVWQGMQKLLGKVPVFGICLGHQMLGLALGGKTFKLKFGHRGGNHPVKDLKTGLFEITSQNHGFCVDAGSLPGNEARVSHLNLNDQTVEGLRHEKFPVFSVQYHPENSPGPHDSDYLFKRFYQMIDRGVW</sequence>
<dbReference type="UniPathway" id="UPA00070">
    <property type="reaction ID" value="UER00115"/>
</dbReference>
<feature type="binding site" evidence="11">
    <location>
        <position position="270"/>
    </location>
    <ligand>
        <name>L-glutamine</name>
        <dbReference type="ChEBI" id="CHEBI:58359"/>
    </ligand>
</feature>
<evidence type="ECO:0000256" key="11">
    <source>
        <dbReference type="HAMAP-Rule" id="MF_01209"/>
    </source>
</evidence>
<evidence type="ECO:0000256" key="4">
    <source>
        <dbReference type="ARBA" id="ARBA00022598"/>
    </source>
</evidence>
<keyword evidence="5 11" id="KW-0547">Nucleotide-binding</keyword>
<dbReference type="EC" id="6.3.5.5" evidence="11"/>
<comment type="catalytic activity">
    <reaction evidence="10 11">
        <text>L-glutamine + H2O = L-glutamate + NH4(+)</text>
        <dbReference type="Rhea" id="RHEA:15889"/>
        <dbReference type="ChEBI" id="CHEBI:15377"/>
        <dbReference type="ChEBI" id="CHEBI:28938"/>
        <dbReference type="ChEBI" id="CHEBI:29985"/>
        <dbReference type="ChEBI" id="CHEBI:58359"/>
    </reaction>
</comment>
<comment type="caution">
    <text evidence="13">The sequence shown here is derived from an EMBL/GenBank/DDBJ whole genome shotgun (WGS) entry which is preliminary data.</text>
</comment>
<comment type="catalytic activity">
    <reaction evidence="9 11">
        <text>hydrogencarbonate + L-glutamine + 2 ATP + H2O = carbamoyl phosphate + L-glutamate + 2 ADP + phosphate + 2 H(+)</text>
        <dbReference type="Rhea" id="RHEA:18633"/>
        <dbReference type="ChEBI" id="CHEBI:15377"/>
        <dbReference type="ChEBI" id="CHEBI:15378"/>
        <dbReference type="ChEBI" id="CHEBI:17544"/>
        <dbReference type="ChEBI" id="CHEBI:29985"/>
        <dbReference type="ChEBI" id="CHEBI:30616"/>
        <dbReference type="ChEBI" id="CHEBI:43474"/>
        <dbReference type="ChEBI" id="CHEBI:58228"/>
        <dbReference type="ChEBI" id="CHEBI:58359"/>
        <dbReference type="ChEBI" id="CHEBI:456216"/>
        <dbReference type="EC" id="6.3.5.5"/>
    </reaction>
</comment>
<dbReference type="EMBL" id="MHFR01000060">
    <property type="protein sequence ID" value="OGW95653.1"/>
    <property type="molecule type" value="Genomic_DNA"/>
</dbReference>
<dbReference type="CDD" id="cd01744">
    <property type="entry name" value="GATase1_CPSase"/>
    <property type="match status" value="1"/>
</dbReference>
<feature type="domain" description="Carbamoyl-phosphate synthase small subunit N-terminal" evidence="12">
    <location>
        <begin position="3"/>
        <end position="133"/>
    </location>
</feature>
<dbReference type="GO" id="GO:0044205">
    <property type="term" value="P:'de novo' UMP biosynthetic process"/>
    <property type="evidence" value="ECO:0007669"/>
    <property type="project" value="UniProtKB-UniRule"/>
</dbReference>
<feature type="binding site" evidence="11">
    <location>
        <position position="311"/>
    </location>
    <ligand>
        <name>L-glutamine</name>
        <dbReference type="ChEBI" id="CHEBI:58359"/>
    </ligand>
</feature>
<dbReference type="AlphaFoldDB" id="A0A1G1KRV4"/>
<dbReference type="Gene3D" id="3.40.50.880">
    <property type="match status" value="1"/>
</dbReference>
<dbReference type="SUPFAM" id="SSF52021">
    <property type="entry name" value="Carbamoyl phosphate synthetase, small subunit N-terminal domain"/>
    <property type="match status" value="1"/>
</dbReference>
<evidence type="ECO:0000256" key="10">
    <source>
        <dbReference type="ARBA" id="ARBA00049285"/>
    </source>
</evidence>
<dbReference type="InterPro" id="IPR050472">
    <property type="entry name" value="Anth_synth/Amidotransfase"/>
</dbReference>
<dbReference type="InterPro" id="IPR017926">
    <property type="entry name" value="GATASE"/>
</dbReference>
<reference evidence="13 14" key="1">
    <citation type="journal article" date="2016" name="Nat. Commun.">
        <title>Thousands of microbial genomes shed light on interconnected biogeochemical processes in an aquifer system.</title>
        <authorList>
            <person name="Anantharaman K."/>
            <person name="Brown C.T."/>
            <person name="Hug L.A."/>
            <person name="Sharon I."/>
            <person name="Castelle C.J."/>
            <person name="Probst A.J."/>
            <person name="Thomas B.C."/>
            <person name="Singh A."/>
            <person name="Wilkins M.J."/>
            <person name="Karaoz U."/>
            <person name="Brodie E.L."/>
            <person name="Williams K.H."/>
            <person name="Hubbard S.S."/>
            <person name="Banfield J.F."/>
        </authorList>
    </citation>
    <scope>NUCLEOTIDE SEQUENCE [LARGE SCALE GENOMIC DNA]</scope>
</reference>
<dbReference type="InterPro" id="IPR035686">
    <property type="entry name" value="CPSase_GATase1"/>
</dbReference>
<keyword evidence="7 11" id="KW-0315">Glutamine amidotransferase</keyword>
<dbReference type="UniPathway" id="UPA00068">
    <property type="reaction ID" value="UER00171"/>
</dbReference>
<evidence type="ECO:0000256" key="5">
    <source>
        <dbReference type="ARBA" id="ARBA00022741"/>
    </source>
</evidence>
<dbReference type="InterPro" id="IPR006274">
    <property type="entry name" value="CarbamoylP_synth_ssu"/>
</dbReference>
<dbReference type="GO" id="GO:0004359">
    <property type="term" value="F:glutaminase activity"/>
    <property type="evidence" value="ECO:0007669"/>
    <property type="project" value="RHEA"/>
</dbReference>
<evidence type="ECO:0000256" key="6">
    <source>
        <dbReference type="ARBA" id="ARBA00022840"/>
    </source>
</evidence>
<organism evidence="13 14">
    <name type="scientific">Candidatus Danuiimicrobium aquiferis</name>
    <dbReference type="NCBI Taxonomy" id="1801832"/>
    <lineage>
        <taxon>Bacteria</taxon>
        <taxon>Pseudomonadati</taxon>
        <taxon>Candidatus Omnitrophota</taxon>
        <taxon>Candidatus Danuiimicrobium</taxon>
    </lineage>
</organism>
<comment type="pathway">
    <text evidence="2 11">Amino-acid biosynthesis; L-arginine biosynthesis; carbamoyl phosphate from bicarbonate: step 1/1.</text>
</comment>
<dbReference type="Gene3D" id="3.50.30.20">
    <property type="entry name" value="Carbamoyl-phosphate synthase small subunit, N-terminal domain"/>
    <property type="match status" value="1"/>
</dbReference>
<dbReference type="PANTHER" id="PTHR43418:SF7">
    <property type="entry name" value="CARBAMOYL-PHOSPHATE SYNTHASE SMALL CHAIN"/>
    <property type="match status" value="1"/>
</dbReference>
<evidence type="ECO:0000313" key="14">
    <source>
        <dbReference type="Proteomes" id="UP000178187"/>
    </source>
</evidence>
<evidence type="ECO:0000256" key="9">
    <source>
        <dbReference type="ARBA" id="ARBA00048816"/>
    </source>
</evidence>
<keyword evidence="4 11" id="KW-0436">Ligase</keyword>
<feature type="binding site" evidence="11">
    <location>
        <position position="308"/>
    </location>
    <ligand>
        <name>L-glutamine</name>
        <dbReference type="ChEBI" id="CHEBI:58359"/>
    </ligand>
</feature>
<dbReference type="InterPro" id="IPR002474">
    <property type="entry name" value="CarbamoylP_synth_ssu_N"/>
</dbReference>
<feature type="binding site" evidence="11">
    <location>
        <position position="310"/>
    </location>
    <ligand>
        <name>L-glutamine</name>
        <dbReference type="ChEBI" id="CHEBI:58359"/>
    </ligand>
</feature>